<dbReference type="Proteomes" id="UP000002808">
    <property type="component" value="Unassembled WGS sequence"/>
</dbReference>
<comment type="caution">
    <text evidence="2">The sequence shown here is derived from an EMBL/GenBank/DDBJ whole genome shotgun (WGS) entry which is preliminary data.</text>
</comment>
<evidence type="ECO:0000256" key="1">
    <source>
        <dbReference type="SAM" id="Phobius"/>
    </source>
</evidence>
<gene>
    <name evidence="2" type="ORF">OUC_0841</name>
</gene>
<dbReference type="EMBL" id="AMOQ01000004">
    <property type="protein sequence ID" value="EKE80110.1"/>
    <property type="molecule type" value="Genomic_DNA"/>
</dbReference>
<proteinExistence type="predicted"/>
<feature type="transmembrane region" description="Helical" evidence="1">
    <location>
        <begin position="12"/>
        <end position="30"/>
    </location>
</feature>
<organism evidence="2 3">
    <name type="scientific">Helicobacter pylori R018c</name>
    <dbReference type="NCBI Taxonomy" id="1145110"/>
    <lineage>
        <taxon>Bacteria</taxon>
        <taxon>Pseudomonadati</taxon>
        <taxon>Campylobacterota</taxon>
        <taxon>Epsilonproteobacteria</taxon>
        <taxon>Campylobacterales</taxon>
        <taxon>Helicobacteraceae</taxon>
        <taxon>Helicobacter</taxon>
    </lineage>
</organism>
<evidence type="ECO:0000313" key="2">
    <source>
        <dbReference type="EMBL" id="EKE80110.1"/>
    </source>
</evidence>
<keyword evidence="1" id="KW-0472">Membrane</keyword>
<dbReference type="AlphaFoldDB" id="K2KRH2"/>
<keyword evidence="1" id="KW-1133">Transmembrane helix</keyword>
<evidence type="ECO:0000313" key="3">
    <source>
        <dbReference type="Proteomes" id="UP000002808"/>
    </source>
</evidence>
<name>K2KRH2_HELPX</name>
<keyword evidence="1" id="KW-0812">Transmembrane</keyword>
<sequence>MHLISSKRLISYFLFLLRFVYFSKFLLIMGKNVNRPSL</sequence>
<accession>K2KRH2</accession>
<reference evidence="2 3" key="1">
    <citation type="submission" date="2012-08" db="EMBL/GenBank/DDBJ databases">
        <title>Comparative Sequence Analysis of H. pylori isolates.</title>
        <authorList>
            <person name="Blanchard T.G."/>
            <person name="Czinn S.J."/>
            <person name="McCracken C.M."/>
            <person name="Abolude K.A."/>
            <person name="Shefchek K.S."/>
            <person name="Maroo A.M."/>
            <person name="Santana-Cruz I.S."/>
            <person name="Tallon L.J."/>
            <person name="Ficke F.W.F."/>
        </authorList>
    </citation>
    <scope>NUCLEOTIDE SEQUENCE [LARGE SCALE GENOMIC DNA]</scope>
    <source>
        <strain evidence="2 3">R018c</strain>
    </source>
</reference>
<protein>
    <submittedName>
        <fullName evidence="2">Putative membrane protein</fullName>
    </submittedName>
</protein>